<dbReference type="CDD" id="cd00531">
    <property type="entry name" value="NTF2_like"/>
    <property type="match status" value="1"/>
</dbReference>
<reference evidence="2 3" key="1">
    <citation type="submission" date="2013-03" db="EMBL/GenBank/DDBJ databases">
        <title>The Genome Sequence of Capronia epimyces CBS 606.96.</title>
        <authorList>
            <consortium name="The Broad Institute Genomics Platform"/>
            <person name="Cuomo C."/>
            <person name="de Hoog S."/>
            <person name="Gorbushina A."/>
            <person name="Walker B."/>
            <person name="Young S.K."/>
            <person name="Zeng Q."/>
            <person name="Gargeya S."/>
            <person name="Fitzgerald M."/>
            <person name="Haas B."/>
            <person name="Abouelleil A."/>
            <person name="Allen A.W."/>
            <person name="Alvarado L."/>
            <person name="Arachchi H.M."/>
            <person name="Berlin A.M."/>
            <person name="Chapman S.B."/>
            <person name="Gainer-Dewar J."/>
            <person name="Goldberg J."/>
            <person name="Griggs A."/>
            <person name="Gujja S."/>
            <person name="Hansen M."/>
            <person name="Howarth C."/>
            <person name="Imamovic A."/>
            <person name="Ireland A."/>
            <person name="Larimer J."/>
            <person name="McCowan C."/>
            <person name="Murphy C."/>
            <person name="Pearson M."/>
            <person name="Poon T.W."/>
            <person name="Priest M."/>
            <person name="Roberts A."/>
            <person name="Saif S."/>
            <person name="Shea T."/>
            <person name="Sisk P."/>
            <person name="Sykes S."/>
            <person name="Wortman J."/>
            <person name="Nusbaum C."/>
            <person name="Birren B."/>
        </authorList>
    </citation>
    <scope>NUCLEOTIDE SEQUENCE [LARGE SCALE GENOMIC DNA]</scope>
    <source>
        <strain evidence="2 3">CBS 606.96</strain>
    </source>
</reference>
<evidence type="ECO:0000313" key="2">
    <source>
        <dbReference type="EMBL" id="EXJ83037.1"/>
    </source>
</evidence>
<dbReference type="HOGENOM" id="CLU_1758572_0_0_1"/>
<dbReference type="Gene3D" id="3.10.450.50">
    <property type="match status" value="1"/>
</dbReference>
<feature type="domain" description="SnoaL-like" evidence="1">
    <location>
        <begin position="10"/>
        <end position="130"/>
    </location>
</feature>
<dbReference type="GeneID" id="19170960"/>
<dbReference type="Proteomes" id="UP000019478">
    <property type="component" value="Unassembled WGS sequence"/>
</dbReference>
<dbReference type="InterPro" id="IPR037401">
    <property type="entry name" value="SnoaL-like"/>
</dbReference>
<protein>
    <recommendedName>
        <fullName evidence="1">SnoaL-like domain-containing protein</fullName>
    </recommendedName>
</protein>
<keyword evidence="3" id="KW-1185">Reference proteome</keyword>
<accession>W9XR66</accession>
<proteinExistence type="predicted"/>
<comment type="caution">
    <text evidence="2">The sequence shown here is derived from an EMBL/GenBank/DDBJ whole genome shotgun (WGS) entry which is preliminary data.</text>
</comment>
<evidence type="ECO:0000313" key="3">
    <source>
        <dbReference type="Proteomes" id="UP000019478"/>
    </source>
</evidence>
<dbReference type="SUPFAM" id="SSF54427">
    <property type="entry name" value="NTF2-like"/>
    <property type="match status" value="1"/>
</dbReference>
<dbReference type="OrthoDB" id="5374889at2759"/>
<dbReference type="EMBL" id="AMGY01000005">
    <property type="protein sequence ID" value="EXJ83037.1"/>
    <property type="molecule type" value="Genomic_DNA"/>
</dbReference>
<name>W9XR66_9EURO</name>
<organism evidence="2 3">
    <name type="scientific">Capronia epimyces CBS 606.96</name>
    <dbReference type="NCBI Taxonomy" id="1182542"/>
    <lineage>
        <taxon>Eukaryota</taxon>
        <taxon>Fungi</taxon>
        <taxon>Dikarya</taxon>
        <taxon>Ascomycota</taxon>
        <taxon>Pezizomycotina</taxon>
        <taxon>Eurotiomycetes</taxon>
        <taxon>Chaetothyriomycetidae</taxon>
        <taxon>Chaetothyriales</taxon>
        <taxon>Herpotrichiellaceae</taxon>
        <taxon>Capronia</taxon>
    </lineage>
</organism>
<gene>
    <name evidence="2" type="ORF">A1O3_06854</name>
</gene>
<dbReference type="AlphaFoldDB" id="W9XR66"/>
<evidence type="ECO:0000259" key="1">
    <source>
        <dbReference type="Pfam" id="PF13577"/>
    </source>
</evidence>
<dbReference type="InterPro" id="IPR032710">
    <property type="entry name" value="NTF2-like_dom_sf"/>
</dbReference>
<dbReference type="Pfam" id="PF13577">
    <property type="entry name" value="SnoaL_4"/>
    <property type="match status" value="1"/>
</dbReference>
<dbReference type="RefSeq" id="XP_007735160.1">
    <property type="nucleotide sequence ID" value="XM_007736970.1"/>
</dbReference>
<sequence>MALSLEAQIQQLLDTQAIRDISALYNRYADAADGDKFAALWTEDGEFEIVGDKVYRGREEIAFACRAATEVLHFAVDSQVKIDGDKAEQASKLLLCHLAPDHKTLEFACTTTITDRFVKQEGKWFIKHRKSHTDLEFPVAIKAMGLVR</sequence>